<organism evidence="1 2">
    <name type="scientific">Giardia muris</name>
    <dbReference type="NCBI Taxonomy" id="5742"/>
    <lineage>
        <taxon>Eukaryota</taxon>
        <taxon>Metamonada</taxon>
        <taxon>Diplomonadida</taxon>
        <taxon>Hexamitidae</taxon>
        <taxon>Giardiinae</taxon>
        <taxon>Giardia</taxon>
    </lineage>
</organism>
<evidence type="ECO:0000313" key="1">
    <source>
        <dbReference type="EMBL" id="TNJ30035.1"/>
    </source>
</evidence>
<gene>
    <name evidence="1" type="ORF">GMRT_13615</name>
</gene>
<evidence type="ECO:0000313" key="2">
    <source>
        <dbReference type="Proteomes" id="UP000315496"/>
    </source>
</evidence>
<dbReference type="SUPFAM" id="SSF48403">
    <property type="entry name" value="Ankyrin repeat"/>
    <property type="match status" value="2"/>
</dbReference>
<protein>
    <submittedName>
        <fullName evidence="1">Ankyrin repeat protein 1</fullName>
    </submittedName>
</protein>
<dbReference type="InterPro" id="IPR002110">
    <property type="entry name" value="Ankyrin_rpt"/>
</dbReference>
<name>A0A4Z1SZ40_GIAMU</name>
<dbReference type="EMBL" id="VDLU01000001">
    <property type="protein sequence ID" value="TNJ30035.1"/>
    <property type="molecule type" value="Genomic_DNA"/>
</dbReference>
<comment type="caution">
    <text evidence="1">The sequence shown here is derived from an EMBL/GenBank/DDBJ whole genome shotgun (WGS) entry which is preliminary data.</text>
</comment>
<sequence>MTTEDESGCRLVDLGTDRHSPNLRLFRALAHSHHPCLALPIETTDADVVQYSIDMSTLDVWPTLAQVLIKYRMEGKSFAEDEIWRVISQLLSVLNFLENLDIQSLCRPSDQPVITTATCSGIFFTWTMMAKPFMLQNILEVENIATDSSDDEEGQRGLAFTCLSLDAIHLDPDYRVLINPAATFQHPVLTPQENRERGPPGPSSNVWDVAFVVKALMSTSLCSSQTWSKDLLSFISDCTQDFLKRPSPNALFRRSSITRSLRELAIQTSYDALFWAQEVALWSPTQQLIDDTLLISLPKTDMKLLLEQTLRIQIQYDEVDGILRTLTYARDLRYQLHVAGRPGINILKPSRLMRAVQASDITSIRQERNHLRKIYRDRTALSYAIALKDESIIQLLLSELGLQDPHGCTTLMHAAIEGHPVGWLLCETGIRDQNGRTALMHATQAGQDAIVATLIDHELKMQDNEGMTALITGVQNGQTKCCAYLLQETGIYDSGGRTALVHALVQNRTPLVALLAPWEYDYPTRDSFHYDPICNGPNWPPLLLAYYLQAYDAIEILERYPSKDQIPELVYDIITGSDTLELDISMHVNDCTEQGWSALMWAAAVGDARMVELLLRLKANTTGALKVAIYRGHLKCVQLLRNTLSREETHSFITHISGPHILRDDVKRCVYALETCTLIRAALMGDVTLITEQLEQVSEENGAILLSLILEYKDPQLALLVCRSLPLGVYIQPRPYEPDVEVHYDENYVLGGLSLLMKAAYEGDVMGLRGNLLELGRQNRVDDLKTALIYAVSQNFNEELSLLLPEAQLRDAHGRSALTYAVQCGNTEAARVLARDVSLITSKDQQGRTPLDLARESVEGAAILTRSRYQCAQLFEAMIARSQEALA</sequence>
<dbReference type="Pfam" id="PF12796">
    <property type="entry name" value="Ank_2"/>
    <property type="match status" value="3"/>
</dbReference>
<dbReference type="SMART" id="SM00248">
    <property type="entry name" value="ANK"/>
    <property type="match status" value="6"/>
</dbReference>
<dbReference type="VEuPathDB" id="GiardiaDB:GMRT_13615"/>
<dbReference type="PANTHER" id="PTHR24184:SF11">
    <property type="entry name" value="ANKYRIN REPEAT AND SOCS BOX CONTAINING 3"/>
    <property type="match status" value="1"/>
</dbReference>
<keyword evidence="2" id="KW-1185">Reference proteome</keyword>
<dbReference type="OrthoDB" id="341259at2759"/>
<dbReference type="PANTHER" id="PTHR24184">
    <property type="entry name" value="SI:CH211-189E2.2"/>
    <property type="match status" value="1"/>
</dbReference>
<dbReference type="AlphaFoldDB" id="A0A4Z1SZ40"/>
<proteinExistence type="predicted"/>
<accession>A0A4Z1SZ40</accession>
<dbReference type="InterPro" id="IPR036770">
    <property type="entry name" value="Ankyrin_rpt-contain_sf"/>
</dbReference>
<dbReference type="Proteomes" id="UP000315496">
    <property type="component" value="Chromosome 1"/>
</dbReference>
<reference evidence="1 2" key="1">
    <citation type="submission" date="2019-05" db="EMBL/GenBank/DDBJ databases">
        <title>The compact genome of Giardia muris reveals important steps in the evolution of intestinal protozoan parasites.</title>
        <authorList>
            <person name="Xu F."/>
            <person name="Jimenez-Gonzalez A."/>
            <person name="Einarsson E."/>
            <person name="Astvaldsson A."/>
            <person name="Peirasmaki D."/>
            <person name="Eckmann L."/>
            <person name="Andersson J.O."/>
            <person name="Svard S.G."/>
            <person name="Jerlstrom-Hultqvist J."/>
        </authorList>
    </citation>
    <scope>NUCLEOTIDE SEQUENCE [LARGE SCALE GENOMIC DNA]</scope>
    <source>
        <strain evidence="1 2">Roberts-Thomson</strain>
    </source>
</reference>
<dbReference type="Gene3D" id="1.25.40.20">
    <property type="entry name" value="Ankyrin repeat-containing domain"/>
    <property type="match status" value="4"/>
</dbReference>